<dbReference type="SMART" id="SM00175">
    <property type="entry name" value="RAB"/>
    <property type="match status" value="1"/>
</dbReference>
<dbReference type="Pfam" id="PF00071">
    <property type="entry name" value="Ras"/>
    <property type="match status" value="1"/>
</dbReference>
<dbReference type="NCBIfam" id="TIGR00231">
    <property type="entry name" value="small_GTP"/>
    <property type="match status" value="1"/>
</dbReference>
<evidence type="ECO:0000256" key="2">
    <source>
        <dbReference type="ARBA" id="ARBA00022741"/>
    </source>
</evidence>
<comment type="similarity">
    <text evidence="1">Belongs to the small GTPase superfamily. Rab family.</text>
</comment>
<evidence type="ECO:0000313" key="4">
    <source>
        <dbReference type="RefSeq" id="XP_055891799.1"/>
    </source>
</evidence>
<dbReference type="CDD" id="cd00154">
    <property type="entry name" value="Rab"/>
    <property type="match status" value="1"/>
</dbReference>
<dbReference type="OrthoDB" id="28034at2759"/>
<dbReference type="GO" id="GO:0005525">
    <property type="term" value="F:GTP binding"/>
    <property type="evidence" value="ECO:0007669"/>
    <property type="project" value="InterPro"/>
</dbReference>
<dbReference type="PROSITE" id="PS51419">
    <property type="entry name" value="RAB"/>
    <property type="match status" value="1"/>
</dbReference>
<dbReference type="SMART" id="SM00173">
    <property type="entry name" value="RAS"/>
    <property type="match status" value="1"/>
</dbReference>
<dbReference type="PANTHER" id="PTHR47978">
    <property type="match status" value="1"/>
</dbReference>
<dbReference type="InterPro" id="IPR027417">
    <property type="entry name" value="P-loop_NTPase"/>
</dbReference>
<dbReference type="OMA" id="HNGDEHE"/>
<dbReference type="FunFam" id="3.40.50.300:FF:001329">
    <property type="entry name" value="Small GTP-binding protein, putative"/>
    <property type="match status" value="1"/>
</dbReference>
<dbReference type="SMART" id="SM00174">
    <property type="entry name" value="RHO"/>
    <property type="match status" value="1"/>
</dbReference>
<dbReference type="InterPro" id="IPR005225">
    <property type="entry name" value="Small_GTP-bd"/>
</dbReference>
<proteinExistence type="inferred from homology"/>
<evidence type="ECO:0000313" key="5">
    <source>
        <dbReference type="RefSeq" id="XP_055891800.1"/>
    </source>
</evidence>
<dbReference type="RefSeq" id="XP_055891800.1">
    <property type="nucleotide sequence ID" value="XM_056035825.1"/>
</dbReference>
<dbReference type="Gene3D" id="3.40.50.300">
    <property type="entry name" value="P-loop containing nucleotide triphosphate hydrolases"/>
    <property type="match status" value="1"/>
</dbReference>
<evidence type="ECO:0000313" key="3">
    <source>
        <dbReference type="Proteomes" id="UP001165740"/>
    </source>
</evidence>
<accession>A0A9W3AX48</accession>
<sequence>MTTKNSCGSHLIFKIVMIGDAGVGKSSLFFRVRDGQFYGDNMSTIGVDSLSKTFSVDNVKVKIILIDTAGIERFQTLTSGFYRNSHAVFLVFSVDNPVTLSNLIVWNKDVCKFAPEALRFVIGNKHDLHCGLPKQTLEQVAYTIGCECVFTTSAKTGEGILNLLDNVCQSLVSAHNLKQYQAVNSWQEQSIHVNNGNEGRQSACCS</sequence>
<evidence type="ECO:0000256" key="1">
    <source>
        <dbReference type="ARBA" id="ARBA00006270"/>
    </source>
</evidence>
<dbReference type="SUPFAM" id="SSF52540">
    <property type="entry name" value="P-loop containing nucleoside triphosphate hydrolases"/>
    <property type="match status" value="1"/>
</dbReference>
<reference evidence="4 5" key="1">
    <citation type="submission" date="2025-04" db="UniProtKB">
        <authorList>
            <consortium name="RefSeq"/>
        </authorList>
    </citation>
    <scope>IDENTIFICATION</scope>
</reference>
<gene>
    <name evidence="4 5" type="primary">LOC129927325</name>
</gene>
<dbReference type="GO" id="GO:0003924">
    <property type="term" value="F:GTPase activity"/>
    <property type="evidence" value="ECO:0007669"/>
    <property type="project" value="InterPro"/>
</dbReference>
<dbReference type="PRINTS" id="PR00449">
    <property type="entry name" value="RASTRNSFRMNG"/>
</dbReference>
<keyword evidence="3" id="KW-1185">Reference proteome</keyword>
<keyword evidence="2" id="KW-0547">Nucleotide-binding</keyword>
<dbReference type="RefSeq" id="XP_055891799.1">
    <property type="nucleotide sequence ID" value="XM_056035824.1"/>
</dbReference>
<name>A0A9W3AX48_BIOGL</name>
<dbReference type="Proteomes" id="UP001165740">
    <property type="component" value="Chromosome 7"/>
</dbReference>
<protein>
    <submittedName>
        <fullName evidence="4 5">Ras-related protein Rab-15-like isoform X1</fullName>
    </submittedName>
</protein>
<dbReference type="AlphaFoldDB" id="A0A9W3AX48"/>
<organism evidence="3 4">
    <name type="scientific">Biomphalaria glabrata</name>
    <name type="common">Bloodfluke planorb</name>
    <name type="synonym">Freshwater snail</name>
    <dbReference type="NCBI Taxonomy" id="6526"/>
    <lineage>
        <taxon>Eukaryota</taxon>
        <taxon>Metazoa</taxon>
        <taxon>Spiralia</taxon>
        <taxon>Lophotrochozoa</taxon>
        <taxon>Mollusca</taxon>
        <taxon>Gastropoda</taxon>
        <taxon>Heterobranchia</taxon>
        <taxon>Euthyneura</taxon>
        <taxon>Panpulmonata</taxon>
        <taxon>Hygrophila</taxon>
        <taxon>Lymnaeoidea</taxon>
        <taxon>Planorbidae</taxon>
        <taxon>Biomphalaria</taxon>
    </lineage>
</organism>
<dbReference type="InterPro" id="IPR001806">
    <property type="entry name" value="Small_GTPase"/>
</dbReference>
<dbReference type="GeneID" id="129927325"/>